<reference evidence="2" key="1">
    <citation type="submission" date="2022-07" db="EMBL/GenBank/DDBJ databases">
        <title>Complete genome sequence of Salinispirillum sp. LH10-3-1 capable of multiple carbohydrate inversion isolated from a soda lake.</title>
        <authorList>
            <person name="Liu J."/>
            <person name="Zhai Y."/>
            <person name="Zhang H."/>
            <person name="Yang H."/>
            <person name="Qu J."/>
            <person name="Li J."/>
        </authorList>
    </citation>
    <scope>NUCLEOTIDE SEQUENCE</scope>
    <source>
        <strain evidence="2">LH 10-3-1</strain>
    </source>
</reference>
<protein>
    <recommendedName>
        <fullName evidence="3">Amino acid ABC transporter substrate-binding protein</fullName>
    </recommendedName>
</protein>
<feature type="signal peptide" evidence="1">
    <location>
        <begin position="1"/>
        <end position="22"/>
    </location>
</feature>
<organism evidence="2">
    <name type="scientific">Salinispirillum sp. LH 10-3-1</name>
    <dbReference type="NCBI Taxonomy" id="2952525"/>
    <lineage>
        <taxon>Bacteria</taxon>
        <taxon>Pseudomonadati</taxon>
        <taxon>Pseudomonadota</taxon>
        <taxon>Gammaproteobacteria</taxon>
        <taxon>Oceanospirillales</taxon>
        <taxon>Saccharospirillaceae</taxon>
        <taxon>Salinispirillum</taxon>
    </lineage>
</organism>
<name>A0AB38YE01_9GAMM</name>
<sequence length="299" mass="33597">MLRAAVLSLVGTACVLSGSVMASSTVITTVAPQSSLDASYPYFTELLEQILQVTAPSHGPYELHFADIAMTQARALREVAQGNIIQVYWAGTNSDRERDLQAIPIPLLKGLLGYRIPVIRTADVGKWAEIQNVEDLQSLVACQGDSWPDSDILEAAGLPVERISSFAVMYTMLAGRRCDYFPRGIHEVFPELAEARLERPELVAFTDLIIYYPFPMYFFVPLDRADLAQRLTSGLELLIESGWFEYNLRQHPTLQDVHAMRGWSNAHIIELPNDFLSDTININDAKYWITPEQFRSGTW</sequence>
<evidence type="ECO:0000256" key="1">
    <source>
        <dbReference type="SAM" id="SignalP"/>
    </source>
</evidence>
<dbReference type="RefSeq" id="WP_304994602.1">
    <property type="nucleotide sequence ID" value="NZ_CP101717.1"/>
</dbReference>
<gene>
    <name evidence="2" type="ORF">NFC81_11380</name>
</gene>
<feature type="chain" id="PRO_5044274954" description="Amino acid ABC transporter substrate-binding protein" evidence="1">
    <location>
        <begin position="23"/>
        <end position="299"/>
    </location>
</feature>
<dbReference type="AlphaFoldDB" id="A0AB38YE01"/>
<evidence type="ECO:0000313" key="2">
    <source>
        <dbReference type="EMBL" id="WLD57316.1"/>
    </source>
</evidence>
<evidence type="ECO:0008006" key="3">
    <source>
        <dbReference type="Google" id="ProtNLM"/>
    </source>
</evidence>
<proteinExistence type="predicted"/>
<keyword evidence="1" id="KW-0732">Signal</keyword>
<dbReference type="SUPFAM" id="SSF53850">
    <property type="entry name" value="Periplasmic binding protein-like II"/>
    <property type="match status" value="1"/>
</dbReference>
<dbReference type="EMBL" id="CP101717">
    <property type="protein sequence ID" value="WLD57316.1"/>
    <property type="molecule type" value="Genomic_DNA"/>
</dbReference>
<accession>A0AB38YE01</accession>